<evidence type="ECO:0000256" key="3">
    <source>
        <dbReference type="ARBA" id="ARBA00022448"/>
    </source>
</evidence>
<dbReference type="Pfam" id="PF00005">
    <property type="entry name" value="ABC_tran"/>
    <property type="match status" value="1"/>
</dbReference>
<gene>
    <name evidence="7" type="ORF">BTR14_05340</name>
</gene>
<dbReference type="Pfam" id="PF08352">
    <property type="entry name" value="oligo_HPY"/>
    <property type="match status" value="1"/>
</dbReference>
<organism evidence="7 8">
    <name type="scientific">Xaviernesmea rhizosphaerae</name>
    <dbReference type="NCBI Taxonomy" id="1672749"/>
    <lineage>
        <taxon>Bacteria</taxon>
        <taxon>Pseudomonadati</taxon>
        <taxon>Pseudomonadota</taxon>
        <taxon>Alphaproteobacteria</taxon>
        <taxon>Hyphomicrobiales</taxon>
        <taxon>Rhizobiaceae</taxon>
        <taxon>Rhizobium/Agrobacterium group</taxon>
        <taxon>Xaviernesmea</taxon>
    </lineage>
</organism>
<keyword evidence="5 7" id="KW-0067">ATP-binding</keyword>
<evidence type="ECO:0000313" key="8">
    <source>
        <dbReference type="Proteomes" id="UP000192652"/>
    </source>
</evidence>
<dbReference type="SMART" id="SM00382">
    <property type="entry name" value="AAA"/>
    <property type="match status" value="1"/>
</dbReference>
<keyword evidence="3" id="KW-0813">Transport</keyword>
<comment type="caution">
    <text evidence="7">The sequence shown here is derived from an EMBL/GenBank/DDBJ whole genome shotgun (WGS) entry which is preliminary data.</text>
</comment>
<dbReference type="PROSITE" id="PS50893">
    <property type="entry name" value="ABC_TRANSPORTER_2"/>
    <property type="match status" value="1"/>
</dbReference>
<dbReference type="InterPro" id="IPR050319">
    <property type="entry name" value="ABC_transp_ATP-bind"/>
</dbReference>
<dbReference type="InterPro" id="IPR017871">
    <property type="entry name" value="ABC_transporter-like_CS"/>
</dbReference>
<evidence type="ECO:0000256" key="4">
    <source>
        <dbReference type="ARBA" id="ARBA00022741"/>
    </source>
</evidence>
<comment type="subcellular location">
    <subcellularLocation>
        <location evidence="1">Cell inner membrane</location>
        <topology evidence="1">Peripheral membrane protein</topology>
    </subcellularLocation>
</comment>
<dbReference type="Gene3D" id="3.40.50.300">
    <property type="entry name" value="P-loop containing nucleotide triphosphate hydrolases"/>
    <property type="match status" value="1"/>
</dbReference>
<protein>
    <submittedName>
        <fullName evidence="7">Peptide ABC transporter ATP-binding protein</fullName>
    </submittedName>
</protein>
<name>A0ABX3PGW3_9HYPH</name>
<dbReference type="InterPro" id="IPR013563">
    <property type="entry name" value="Oligopep_ABC_C"/>
</dbReference>
<dbReference type="CDD" id="cd03257">
    <property type="entry name" value="ABC_NikE_OppD_transporters"/>
    <property type="match status" value="1"/>
</dbReference>
<evidence type="ECO:0000313" key="7">
    <source>
        <dbReference type="EMBL" id="OQP87364.1"/>
    </source>
</evidence>
<dbReference type="GO" id="GO:0005524">
    <property type="term" value="F:ATP binding"/>
    <property type="evidence" value="ECO:0007669"/>
    <property type="project" value="UniProtKB-KW"/>
</dbReference>
<dbReference type="PROSITE" id="PS00211">
    <property type="entry name" value="ABC_TRANSPORTER_1"/>
    <property type="match status" value="1"/>
</dbReference>
<dbReference type="InterPro" id="IPR003593">
    <property type="entry name" value="AAA+_ATPase"/>
</dbReference>
<dbReference type="EMBL" id="MSPX01000003">
    <property type="protein sequence ID" value="OQP87364.1"/>
    <property type="molecule type" value="Genomic_DNA"/>
</dbReference>
<evidence type="ECO:0000256" key="1">
    <source>
        <dbReference type="ARBA" id="ARBA00004417"/>
    </source>
</evidence>
<proteinExistence type="inferred from homology"/>
<dbReference type="SUPFAM" id="SSF52540">
    <property type="entry name" value="P-loop containing nucleoside triphosphate hydrolases"/>
    <property type="match status" value="1"/>
</dbReference>
<keyword evidence="8" id="KW-1185">Reference proteome</keyword>
<dbReference type="RefSeq" id="WP_081174432.1">
    <property type="nucleotide sequence ID" value="NZ_MSPX01000003.1"/>
</dbReference>
<evidence type="ECO:0000256" key="5">
    <source>
        <dbReference type="ARBA" id="ARBA00022840"/>
    </source>
</evidence>
<accession>A0ABX3PGW3</accession>
<dbReference type="InterPro" id="IPR027417">
    <property type="entry name" value="P-loop_NTPase"/>
</dbReference>
<dbReference type="PANTHER" id="PTHR43776:SF7">
    <property type="entry name" value="D,D-DIPEPTIDE TRANSPORT ATP-BINDING PROTEIN DDPF-RELATED"/>
    <property type="match status" value="1"/>
</dbReference>
<evidence type="ECO:0000256" key="2">
    <source>
        <dbReference type="ARBA" id="ARBA00005417"/>
    </source>
</evidence>
<sequence>MKTPLIDIRRLTRDYAGGGLFARPSLTRALDDLTMTVEAGTIHGIVGESGCGKSTLARILMALDRPTSGDVILDGASLFDLSPKELMRKRRDFQMVFQDPFGSLDPRQRVARIVAEPLHVLDEKPSRAAKRERVMAMLEAVGLNAAQAERYPHEFSGGQRQRIAIARALITEPKLVVADEAVSALDLSVQAQVLNLITRLKRERGVTFLFITHNLAVVDAVADQVGVMYRGRLVESGPARAVFERPLHPYTRVLADAEPSVTKFGRPPARPAPPAAALAAPLTHGPPGQGCAFLPRCPLAGPRCAAEAPVLRQVLPGRQTACHHAEQMLCAPA</sequence>
<dbReference type="PANTHER" id="PTHR43776">
    <property type="entry name" value="TRANSPORT ATP-BINDING PROTEIN"/>
    <property type="match status" value="1"/>
</dbReference>
<keyword evidence="4" id="KW-0547">Nucleotide-binding</keyword>
<comment type="similarity">
    <text evidence="2">Belongs to the ABC transporter superfamily.</text>
</comment>
<evidence type="ECO:0000259" key="6">
    <source>
        <dbReference type="PROSITE" id="PS50893"/>
    </source>
</evidence>
<dbReference type="InterPro" id="IPR003439">
    <property type="entry name" value="ABC_transporter-like_ATP-bd"/>
</dbReference>
<feature type="domain" description="ABC transporter" evidence="6">
    <location>
        <begin position="6"/>
        <end position="255"/>
    </location>
</feature>
<dbReference type="NCBIfam" id="TIGR01727">
    <property type="entry name" value="oligo_HPY"/>
    <property type="match status" value="1"/>
</dbReference>
<reference evidence="7 8" key="1">
    <citation type="journal article" date="2017" name="Antonie Van Leeuwenhoek">
        <title>Rhizobium rhizosphaerae sp. nov., a novel species isolated from rice rhizosphere.</title>
        <authorList>
            <person name="Zhao J.J."/>
            <person name="Zhang J."/>
            <person name="Zhang R.J."/>
            <person name="Zhang C.W."/>
            <person name="Yin H.Q."/>
            <person name="Zhang X.X."/>
        </authorList>
    </citation>
    <scope>NUCLEOTIDE SEQUENCE [LARGE SCALE GENOMIC DNA]</scope>
    <source>
        <strain evidence="7 8">RD15</strain>
    </source>
</reference>
<dbReference type="Proteomes" id="UP000192652">
    <property type="component" value="Unassembled WGS sequence"/>
</dbReference>